<name>A0A0F8XDP8_9ZZZZ</name>
<reference evidence="1" key="1">
    <citation type="journal article" date="2015" name="Nature">
        <title>Complex archaea that bridge the gap between prokaryotes and eukaryotes.</title>
        <authorList>
            <person name="Spang A."/>
            <person name="Saw J.H."/>
            <person name="Jorgensen S.L."/>
            <person name="Zaremba-Niedzwiedzka K."/>
            <person name="Martijn J."/>
            <person name="Lind A.E."/>
            <person name="van Eijk R."/>
            <person name="Schleper C."/>
            <person name="Guy L."/>
            <person name="Ettema T.J."/>
        </authorList>
    </citation>
    <scope>NUCLEOTIDE SEQUENCE</scope>
</reference>
<evidence type="ECO:0000313" key="1">
    <source>
        <dbReference type="EMBL" id="KKK67342.1"/>
    </source>
</evidence>
<protein>
    <submittedName>
        <fullName evidence="1">Uncharacterized protein</fullName>
    </submittedName>
</protein>
<dbReference type="EMBL" id="LAZR01059662">
    <property type="protein sequence ID" value="KKK67342.1"/>
    <property type="molecule type" value="Genomic_DNA"/>
</dbReference>
<accession>A0A0F8XDP8</accession>
<comment type="caution">
    <text evidence="1">The sequence shown here is derived from an EMBL/GenBank/DDBJ whole genome shotgun (WGS) entry which is preliminary data.</text>
</comment>
<organism evidence="1">
    <name type="scientific">marine sediment metagenome</name>
    <dbReference type="NCBI Taxonomy" id="412755"/>
    <lineage>
        <taxon>unclassified sequences</taxon>
        <taxon>metagenomes</taxon>
        <taxon>ecological metagenomes</taxon>
    </lineage>
</organism>
<proteinExistence type="predicted"/>
<sequence>MTTRITHKSVKRHLVLDRETGEVLSRHKRLNGPSSAKVWLKGWRAAGFKAVIGYAS</sequence>
<gene>
    <name evidence="1" type="ORF">LCGC14_2955050</name>
</gene>
<dbReference type="AlphaFoldDB" id="A0A0F8XDP8"/>